<comment type="caution">
    <text evidence="1">The sequence shown here is derived from an EMBL/GenBank/DDBJ whole genome shotgun (WGS) entry which is preliminary data.</text>
</comment>
<organism evidence="1 2">
    <name type="scientific">Dendrobium thyrsiflorum</name>
    <name type="common">Pinecone-like raceme dendrobium</name>
    <name type="synonym">Orchid</name>
    <dbReference type="NCBI Taxonomy" id="117978"/>
    <lineage>
        <taxon>Eukaryota</taxon>
        <taxon>Viridiplantae</taxon>
        <taxon>Streptophyta</taxon>
        <taxon>Embryophyta</taxon>
        <taxon>Tracheophyta</taxon>
        <taxon>Spermatophyta</taxon>
        <taxon>Magnoliopsida</taxon>
        <taxon>Liliopsida</taxon>
        <taxon>Asparagales</taxon>
        <taxon>Orchidaceae</taxon>
        <taxon>Epidendroideae</taxon>
        <taxon>Malaxideae</taxon>
        <taxon>Dendrobiinae</taxon>
        <taxon>Dendrobium</taxon>
    </lineage>
</organism>
<keyword evidence="2" id="KW-1185">Reference proteome</keyword>
<evidence type="ECO:0000313" key="1">
    <source>
        <dbReference type="EMBL" id="KAL0914423.1"/>
    </source>
</evidence>
<name>A0ABD0UPC5_DENTH</name>
<dbReference type="AlphaFoldDB" id="A0ABD0UPC5"/>
<evidence type="ECO:0000313" key="2">
    <source>
        <dbReference type="Proteomes" id="UP001552299"/>
    </source>
</evidence>
<sequence length="183" mass="20486">MTRHTSVGRESSSSSSVSPILSLDIKSVNLMGCLKTAVSHCSSRIGFFSSLISLAGGTEEDIQFTKSNKKQINNKAKANQREPVCWRASGRKRDHLNSDFSKLTVELNVSEIQTNDIKFNSMRAQMSPNQRSKAPLETSIHNLSYQTVSKHDVLIVKSSDSTRRSQRSQDHWILISLRYSNAQ</sequence>
<accession>A0ABD0UPC5</accession>
<dbReference type="Proteomes" id="UP001552299">
    <property type="component" value="Unassembled WGS sequence"/>
</dbReference>
<dbReference type="EMBL" id="JANQDX010000012">
    <property type="protein sequence ID" value="KAL0914423.1"/>
    <property type="molecule type" value="Genomic_DNA"/>
</dbReference>
<protein>
    <submittedName>
        <fullName evidence="1">Uncharacterized protein</fullName>
    </submittedName>
</protein>
<reference evidence="1 2" key="1">
    <citation type="journal article" date="2024" name="Plant Biotechnol. J.">
        <title>Dendrobium thyrsiflorum genome and its molecular insights into genes involved in important horticultural traits.</title>
        <authorList>
            <person name="Chen B."/>
            <person name="Wang J.Y."/>
            <person name="Zheng P.J."/>
            <person name="Li K.L."/>
            <person name="Liang Y.M."/>
            <person name="Chen X.F."/>
            <person name="Zhang C."/>
            <person name="Zhao X."/>
            <person name="He X."/>
            <person name="Zhang G.Q."/>
            <person name="Liu Z.J."/>
            <person name="Xu Q."/>
        </authorList>
    </citation>
    <scope>NUCLEOTIDE SEQUENCE [LARGE SCALE GENOMIC DNA]</scope>
    <source>
        <strain evidence="1">GZMU011</strain>
    </source>
</reference>
<proteinExistence type="predicted"/>
<gene>
    <name evidence="1" type="ORF">M5K25_014769</name>
</gene>